<keyword evidence="3" id="KW-1185">Reference proteome</keyword>
<comment type="caution">
    <text evidence="2">The sequence shown here is derived from an EMBL/GenBank/DDBJ whole genome shotgun (WGS) entry which is preliminary data.</text>
</comment>
<dbReference type="RefSeq" id="WP_146355703.1">
    <property type="nucleotide sequence ID" value="NZ_VOIR01000012.1"/>
</dbReference>
<sequence>MSQDTDLRAALGAPPEPDFELELPPGWTRHRPDRAEQEAMTASVRARAMQAHRPDLLAQAQSMLRESFESMRRGDVRAFFTPTEPGDDTLWMPASILASVRRAQPDVSLDDVVRHAIREYGATALDDDRRIVRFERDRLESMGDESMRVLTVVYLTPMPGTHRRAALQLTATLARPLDVEADDPLVDGMRVLFDACASTLRWVRPRP</sequence>
<proteinExistence type="predicted"/>
<dbReference type="AlphaFoldDB" id="A0A5M8QJ00"/>
<evidence type="ECO:0000256" key="1">
    <source>
        <dbReference type="SAM" id="MobiDB-lite"/>
    </source>
</evidence>
<evidence type="ECO:0000313" key="3">
    <source>
        <dbReference type="Proteomes" id="UP000323221"/>
    </source>
</evidence>
<feature type="region of interest" description="Disordered" evidence="1">
    <location>
        <begin position="1"/>
        <end position="25"/>
    </location>
</feature>
<evidence type="ECO:0000313" key="2">
    <source>
        <dbReference type="EMBL" id="KAA6435111.1"/>
    </source>
</evidence>
<dbReference type="Proteomes" id="UP000323221">
    <property type="component" value="Unassembled WGS sequence"/>
</dbReference>
<reference evidence="2 3" key="1">
    <citation type="submission" date="2019-08" db="EMBL/GenBank/DDBJ databases">
        <title>Agrococcus lahaulensis sp. nov., isolated from a cold desert of the Indian Himalayas.</title>
        <authorList>
            <person name="Qu J.H."/>
        </authorList>
    </citation>
    <scope>NUCLEOTIDE SEQUENCE [LARGE SCALE GENOMIC DNA]</scope>
    <source>
        <strain evidence="2 3">NS18</strain>
    </source>
</reference>
<dbReference type="EMBL" id="VOIR01000012">
    <property type="protein sequence ID" value="KAA6435111.1"/>
    <property type="molecule type" value="Genomic_DNA"/>
</dbReference>
<name>A0A5M8QJ00_9MICO</name>
<protein>
    <submittedName>
        <fullName evidence="2">Protein TPRXL</fullName>
    </submittedName>
</protein>
<gene>
    <name evidence="2" type="ORF">FQ330_04950</name>
</gene>
<dbReference type="OrthoDB" id="3769378at2"/>
<organism evidence="2 3">
    <name type="scientific">Agrococcus sediminis</name>
    <dbReference type="NCBI Taxonomy" id="2599924"/>
    <lineage>
        <taxon>Bacteria</taxon>
        <taxon>Bacillati</taxon>
        <taxon>Actinomycetota</taxon>
        <taxon>Actinomycetes</taxon>
        <taxon>Micrococcales</taxon>
        <taxon>Microbacteriaceae</taxon>
        <taxon>Agrococcus</taxon>
    </lineage>
</organism>
<accession>A0A5M8QJ00</accession>